<organism evidence="2 3">
    <name type="scientific">Cyclotella cryptica</name>
    <dbReference type="NCBI Taxonomy" id="29204"/>
    <lineage>
        <taxon>Eukaryota</taxon>
        <taxon>Sar</taxon>
        <taxon>Stramenopiles</taxon>
        <taxon>Ochrophyta</taxon>
        <taxon>Bacillariophyta</taxon>
        <taxon>Coscinodiscophyceae</taxon>
        <taxon>Thalassiosirophycidae</taxon>
        <taxon>Stephanodiscales</taxon>
        <taxon>Stephanodiscaceae</taxon>
        <taxon>Cyclotella</taxon>
    </lineage>
</organism>
<feature type="chain" id="PRO_5044862650" evidence="1">
    <location>
        <begin position="24"/>
        <end position="206"/>
    </location>
</feature>
<proteinExistence type="predicted"/>
<evidence type="ECO:0000256" key="1">
    <source>
        <dbReference type="SAM" id="SignalP"/>
    </source>
</evidence>
<keyword evidence="3" id="KW-1185">Reference proteome</keyword>
<reference evidence="2 3" key="1">
    <citation type="journal article" date="2020" name="G3 (Bethesda)">
        <title>Improved Reference Genome for Cyclotella cryptica CCMP332, a Model for Cell Wall Morphogenesis, Salinity Adaptation, and Lipid Production in Diatoms (Bacillariophyta).</title>
        <authorList>
            <person name="Roberts W.R."/>
            <person name="Downey K.M."/>
            <person name="Ruck E.C."/>
            <person name="Traller J.C."/>
            <person name="Alverson A.J."/>
        </authorList>
    </citation>
    <scope>NUCLEOTIDE SEQUENCE [LARGE SCALE GENOMIC DNA]</scope>
    <source>
        <strain evidence="2 3">CCMP332</strain>
    </source>
</reference>
<name>A0ABD3REK6_9STRA</name>
<feature type="signal peptide" evidence="1">
    <location>
        <begin position="1"/>
        <end position="23"/>
    </location>
</feature>
<sequence length="206" mass="22357">MPTRSKTAACLVSLLVILPLSSAFVPTSSHRTLIEHATTRTRMADDRKAFELMVDLPGGKDLSAKMKFMPVLDAPSEIIEQNKQLNNNNASHASHRLLYQVPFGLDVAPKNNMAVCTKAGTAGEKPGDVLRYTSQWTLGLPRGDGVITTAMSFSGGISWQCSMFDVMAAKRWEDVVAALVSNESSRTDEVVLLFERAVEGANEGQS</sequence>
<dbReference type="Proteomes" id="UP001516023">
    <property type="component" value="Unassembled WGS sequence"/>
</dbReference>
<evidence type="ECO:0000313" key="2">
    <source>
        <dbReference type="EMBL" id="KAL3805920.1"/>
    </source>
</evidence>
<accession>A0ABD3REK6</accession>
<gene>
    <name evidence="2" type="ORF">HJC23_007881</name>
</gene>
<dbReference type="EMBL" id="JABMIG020000001">
    <property type="protein sequence ID" value="KAL3805920.1"/>
    <property type="molecule type" value="Genomic_DNA"/>
</dbReference>
<protein>
    <submittedName>
        <fullName evidence="2">Uncharacterized protein</fullName>
    </submittedName>
</protein>
<evidence type="ECO:0000313" key="3">
    <source>
        <dbReference type="Proteomes" id="UP001516023"/>
    </source>
</evidence>
<comment type="caution">
    <text evidence="2">The sequence shown here is derived from an EMBL/GenBank/DDBJ whole genome shotgun (WGS) entry which is preliminary data.</text>
</comment>
<keyword evidence="1" id="KW-0732">Signal</keyword>
<dbReference type="AlphaFoldDB" id="A0ABD3REK6"/>